<keyword evidence="12" id="KW-0812">Transmembrane</keyword>
<keyword evidence="5" id="KW-0349">Heme</keyword>
<gene>
    <name evidence="13" type="ORF">LA521A_31020</name>
</gene>
<keyword evidence="8" id="KW-0574">Periplasm</keyword>
<reference evidence="13 14" key="1">
    <citation type="journal article" date="2023" name="Int. J. Syst. Evol. Microbiol.">
        <title>Physiological and genomic analyses of cobalamin (vitamin B12)-auxotrophy of Lysobacter auxotrophicus sp. nov., a methionine-auxotrophic chitinolytic bacterium isolated from chitin-treated soil.</title>
        <authorList>
            <person name="Saito A."/>
            <person name="Dohra H."/>
            <person name="Hamada M."/>
            <person name="Moriuchi R."/>
            <person name="Kotsuchibashi Y."/>
            <person name="Mori K."/>
        </authorList>
    </citation>
    <scope>NUCLEOTIDE SEQUENCE [LARGE SCALE GENOMIC DNA]</scope>
    <source>
        <strain evidence="13 14">5-21a</strain>
    </source>
</reference>
<dbReference type="PANTHER" id="PTHR38604:SF1">
    <property type="entry name" value="PERIPLASMIC NITRATE REDUCTASE, ELECTRON TRANSFER SUBUNIT"/>
    <property type="match status" value="1"/>
</dbReference>
<dbReference type="InterPro" id="IPR036280">
    <property type="entry name" value="Multihaem_cyt_sf"/>
</dbReference>
<accession>A0ABN6UNG4</accession>
<dbReference type="SUPFAM" id="SSF48695">
    <property type="entry name" value="Multiheme cytochromes"/>
    <property type="match status" value="1"/>
</dbReference>
<evidence type="ECO:0000256" key="2">
    <source>
        <dbReference type="ARBA" id="ARBA00007368"/>
    </source>
</evidence>
<comment type="subcellular location">
    <subcellularLocation>
        <location evidence="1">Periplasm</location>
    </subcellularLocation>
</comment>
<organism evidence="13 14">
    <name type="scientific">Lysobacter auxotrophicus</name>
    <dbReference type="NCBI Taxonomy" id="2992573"/>
    <lineage>
        <taxon>Bacteria</taxon>
        <taxon>Pseudomonadati</taxon>
        <taxon>Pseudomonadota</taxon>
        <taxon>Gammaproteobacteria</taxon>
        <taxon>Lysobacterales</taxon>
        <taxon>Lysobacteraceae</taxon>
        <taxon>Lysobacter</taxon>
    </lineage>
</organism>
<keyword evidence="7" id="KW-0732">Signal</keyword>
<evidence type="ECO:0000256" key="3">
    <source>
        <dbReference type="ARBA" id="ARBA00013773"/>
    </source>
</evidence>
<evidence type="ECO:0000256" key="11">
    <source>
        <dbReference type="ARBA" id="ARBA00031832"/>
    </source>
</evidence>
<keyword evidence="10" id="KW-0408">Iron</keyword>
<evidence type="ECO:0000256" key="5">
    <source>
        <dbReference type="ARBA" id="ARBA00022617"/>
    </source>
</evidence>
<dbReference type="EMBL" id="AP027041">
    <property type="protein sequence ID" value="BDU17901.1"/>
    <property type="molecule type" value="Genomic_DNA"/>
</dbReference>
<dbReference type="PANTHER" id="PTHR38604">
    <property type="entry name" value="PERIPLASMIC NITRATE REDUCTASE, ELECTRON TRANSFER SUBUNIT"/>
    <property type="match status" value="1"/>
</dbReference>
<name>A0ABN6UNG4_9GAMM</name>
<keyword evidence="12" id="KW-1133">Transmembrane helix</keyword>
<evidence type="ECO:0000256" key="6">
    <source>
        <dbReference type="ARBA" id="ARBA00022723"/>
    </source>
</evidence>
<feature type="transmembrane region" description="Helical" evidence="12">
    <location>
        <begin position="12"/>
        <end position="33"/>
    </location>
</feature>
<evidence type="ECO:0000256" key="10">
    <source>
        <dbReference type="ARBA" id="ARBA00023004"/>
    </source>
</evidence>
<evidence type="ECO:0000313" key="14">
    <source>
        <dbReference type="Proteomes" id="UP001317822"/>
    </source>
</evidence>
<dbReference type="InterPro" id="IPR005591">
    <property type="entry name" value="NapB"/>
</dbReference>
<evidence type="ECO:0000256" key="9">
    <source>
        <dbReference type="ARBA" id="ARBA00022982"/>
    </source>
</evidence>
<proteinExistence type="inferred from homology"/>
<keyword evidence="9" id="KW-0249">Electron transport</keyword>
<evidence type="ECO:0000313" key="13">
    <source>
        <dbReference type="EMBL" id="BDU17901.1"/>
    </source>
</evidence>
<dbReference type="Gene3D" id="1.10.1130.10">
    <property type="entry name" value="Flavocytochrome C3, Chain A"/>
    <property type="match status" value="1"/>
</dbReference>
<evidence type="ECO:0000256" key="8">
    <source>
        <dbReference type="ARBA" id="ARBA00022764"/>
    </source>
</evidence>
<keyword evidence="6" id="KW-0479">Metal-binding</keyword>
<keyword evidence="12" id="KW-0472">Membrane</keyword>
<keyword evidence="14" id="KW-1185">Reference proteome</keyword>
<evidence type="ECO:0000256" key="12">
    <source>
        <dbReference type="SAM" id="Phobius"/>
    </source>
</evidence>
<dbReference type="RefSeq" id="WP_281779794.1">
    <property type="nucleotide sequence ID" value="NZ_AP027041.1"/>
</dbReference>
<evidence type="ECO:0000256" key="1">
    <source>
        <dbReference type="ARBA" id="ARBA00004418"/>
    </source>
</evidence>
<dbReference type="Proteomes" id="UP001317822">
    <property type="component" value="Chromosome"/>
</dbReference>
<sequence length="206" mass="22908">MNNAFARNRPLWIAASLTVGLLVLVFIAGWLFGRGSEKKHEAQREVAAAHKAPVTHPDSALGRTDRRQIDALRRGIPIDQEAAPQPLWRVQNMDVKRERAYPMQPPTIPHAIDGYQVDKNSNRCMLCHARANAEKFQAPPVSVTHYMDRDDQFLATISSRRYFCNQCHVVQTDAPVLVNNTFQTIDAVLAAAEAGTATAEAAQRTP</sequence>
<dbReference type="Pfam" id="PF03892">
    <property type="entry name" value="NapB"/>
    <property type="match status" value="1"/>
</dbReference>
<comment type="similarity">
    <text evidence="2">Belongs to the NapB family.</text>
</comment>
<evidence type="ECO:0000256" key="7">
    <source>
        <dbReference type="ARBA" id="ARBA00022729"/>
    </source>
</evidence>
<evidence type="ECO:0000256" key="4">
    <source>
        <dbReference type="ARBA" id="ARBA00022448"/>
    </source>
</evidence>
<protein>
    <recommendedName>
        <fullName evidence="3">Periplasmic nitrate reductase, electron transfer subunit</fullName>
    </recommendedName>
    <alternativeName>
        <fullName evidence="11">Diheme cytochrome c NapB</fullName>
    </alternativeName>
</protein>
<keyword evidence="4" id="KW-0813">Transport</keyword>